<dbReference type="PANTHER" id="PTHR45138">
    <property type="entry name" value="REGULATORY COMPONENTS OF SENSORY TRANSDUCTION SYSTEM"/>
    <property type="match status" value="1"/>
</dbReference>
<protein>
    <recommendedName>
        <fullName evidence="1">diguanylate cyclase</fullName>
        <ecNumber evidence="1">2.7.7.65</ecNumber>
    </recommendedName>
</protein>
<proteinExistence type="predicted"/>
<dbReference type="Gene3D" id="3.30.70.270">
    <property type="match status" value="1"/>
</dbReference>
<dbReference type="Pfam" id="PF00990">
    <property type="entry name" value="GGDEF"/>
    <property type="match status" value="1"/>
</dbReference>
<dbReference type="SMART" id="SM00267">
    <property type="entry name" value="GGDEF"/>
    <property type="match status" value="1"/>
</dbReference>
<dbReference type="GO" id="GO:0052621">
    <property type="term" value="F:diguanylate cyclase activity"/>
    <property type="evidence" value="ECO:0007669"/>
    <property type="project" value="UniProtKB-EC"/>
</dbReference>
<dbReference type="PROSITE" id="PS50887">
    <property type="entry name" value="GGDEF"/>
    <property type="match status" value="1"/>
</dbReference>
<reference evidence="4" key="1">
    <citation type="submission" date="2020-07" db="EMBL/GenBank/DDBJ databases">
        <title>Severe corrosion of carbon steel in oil field produced water can be linked to methanogenic archaea containing a special type of NiFe hydrogenase.</title>
        <authorList>
            <person name="Lahme S."/>
            <person name="Mand J."/>
            <person name="Longwell J."/>
            <person name="Smith R."/>
            <person name="Enning D."/>
        </authorList>
    </citation>
    <scope>NUCLEOTIDE SEQUENCE</scope>
    <source>
        <strain evidence="4">MIC098Bin6</strain>
    </source>
</reference>
<evidence type="ECO:0000313" key="4">
    <source>
        <dbReference type="EMBL" id="MBG0780275.1"/>
    </source>
</evidence>
<dbReference type="NCBIfam" id="TIGR00254">
    <property type="entry name" value="GGDEF"/>
    <property type="match status" value="1"/>
</dbReference>
<comment type="catalytic activity">
    <reaction evidence="2">
        <text>2 GTP = 3',3'-c-di-GMP + 2 diphosphate</text>
        <dbReference type="Rhea" id="RHEA:24898"/>
        <dbReference type="ChEBI" id="CHEBI:33019"/>
        <dbReference type="ChEBI" id="CHEBI:37565"/>
        <dbReference type="ChEBI" id="CHEBI:58805"/>
        <dbReference type="EC" id="2.7.7.65"/>
    </reaction>
</comment>
<gene>
    <name evidence="4" type="ORF">H0S81_10175</name>
</gene>
<feature type="non-terminal residue" evidence="4">
    <location>
        <position position="1"/>
    </location>
</feature>
<evidence type="ECO:0000259" key="3">
    <source>
        <dbReference type="PROSITE" id="PS50887"/>
    </source>
</evidence>
<dbReference type="InterPro" id="IPR000160">
    <property type="entry name" value="GGDEF_dom"/>
</dbReference>
<organism evidence="4 5">
    <name type="scientific">Desulfotignum balticum</name>
    <dbReference type="NCBI Taxonomy" id="115781"/>
    <lineage>
        <taxon>Bacteria</taxon>
        <taxon>Pseudomonadati</taxon>
        <taxon>Thermodesulfobacteriota</taxon>
        <taxon>Desulfobacteria</taxon>
        <taxon>Desulfobacterales</taxon>
        <taxon>Desulfobacteraceae</taxon>
        <taxon>Desulfotignum</taxon>
    </lineage>
</organism>
<feature type="domain" description="GGDEF" evidence="3">
    <location>
        <begin position="49"/>
        <end position="183"/>
    </location>
</feature>
<accession>A0A931CWD2</accession>
<dbReference type="EMBL" id="JACCQK010000654">
    <property type="protein sequence ID" value="MBG0780275.1"/>
    <property type="molecule type" value="Genomic_DNA"/>
</dbReference>
<dbReference type="PANTHER" id="PTHR45138:SF9">
    <property type="entry name" value="DIGUANYLATE CYCLASE DGCM-RELATED"/>
    <property type="match status" value="1"/>
</dbReference>
<comment type="caution">
    <text evidence="4">The sequence shown here is derived from an EMBL/GenBank/DDBJ whole genome shotgun (WGS) entry which is preliminary data.</text>
</comment>
<name>A0A931CWD2_9BACT</name>
<dbReference type="InterPro" id="IPR029787">
    <property type="entry name" value="Nucleotide_cyclase"/>
</dbReference>
<dbReference type="SUPFAM" id="SSF55073">
    <property type="entry name" value="Nucleotide cyclase"/>
    <property type="match status" value="1"/>
</dbReference>
<dbReference type="CDD" id="cd01949">
    <property type="entry name" value="GGDEF"/>
    <property type="match status" value="1"/>
</dbReference>
<dbReference type="InterPro" id="IPR043128">
    <property type="entry name" value="Rev_trsase/Diguanyl_cyclase"/>
</dbReference>
<evidence type="ECO:0000313" key="5">
    <source>
        <dbReference type="Proteomes" id="UP000706172"/>
    </source>
</evidence>
<dbReference type="AlphaFoldDB" id="A0A931CWD2"/>
<evidence type="ECO:0000256" key="1">
    <source>
        <dbReference type="ARBA" id="ARBA00012528"/>
    </source>
</evidence>
<evidence type="ECO:0000256" key="2">
    <source>
        <dbReference type="ARBA" id="ARBA00034247"/>
    </source>
</evidence>
<sequence length="201" mass="23549">VQQKYESLKKAYRRLKRFSIRDELTGYYNYSFLVTTLNNEMERTRRSGLPCCIILADIDHFKLINDEFGHEAGNQALKTVTGLWKQNIRQVDYPCRYGGEEFLFILPNEKLVNAIQTAERLREKLERHGLYLKQQRIRLTASFGVSEYNGMSQYSANELIEKADQFLYQAKHTGRNCTCPNNLPRTDSQQLSMAERMALYK</sequence>
<dbReference type="InterPro" id="IPR050469">
    <property type="entry name" value="Diguanylate_Cyclase"/>
</dbReference>
<dbReference type="EC" id="2.7.7.65" evidence="1"/>
<dbReference type="FunFam" id="3.30.70.270:FF:000001">
    <property type="entry name" value="Diguanylate cyclase domain protein"/>
    <property type="match status" value="1"/>
</dbReference>
<dbReference type="Proteomes" id="UP000706172">
    <property type="component" value="Unassembled WGS sequence"/>
</dbReference>